<name>A0A0L6UFV1_9BASI</name>
<sequence>MVPGRRNCTPRNCSASSISCTIGNKAAKKCQIEIYQACMSKLSKATIRKNAGGFPIHCMSILGNSDQCQKKPIHGCKTTLLAHQQEALDFILELESPKSSTLSRFWNLSASKWLKHFFDHFQNAKAKLVICPLSMFSNWEDEIHKHLELNLSQYAVYHGEEQQNWLTQMLWANKIVLQNGFTPYWMKPSNLICDSATKQSQVILALETQLECHWWPVENKGD</sequence>
<evidence type="ECO:0000256" key="1">
    <source>
        <dbReference type="ARBA" id="ARBA00022741"/>
    </source>
</evidence>
<feature type="domain" description="SNF2 N-terminal" evidence="3">
    <location>
        <begin position="121"/>
        <end position="169"/>
    </location>
</feature>
<organism evidence="4 5">
    <name type="scientific">Puccinia sorghi</name>
    <dbReference type="NCBI Taxonomy" id="27349"/>
    <lineage>
        <taxon>Eukaryota</taxon>
        <taxon>Fungi</taxon>
        <taxon>Dikarya</taxon>
        <taxon>Basidiomycota</taxon>
        <taxon>Pucciniomycotina</taxon>
        <taxon>Pucciniomycetes</taxon>
        <taxon>Pucciniales</taxon>
        <taxon>Pucciniaceae</taxon>
        <taxon>Puccinia</taxon>
    </lineage>
</organism>
<dbReference type="InterPro" id="IPR027417">
    <property type="entry name" value="P-loop_NTPase"/>
</dbReference>
<reference evidence="4 5" key="1">
    <citation type="submission" date="2015-08" db="EMBL/GenBank/DDBJ databases">
        <title>Next Generation Sequencing and Analysis of the Genome of Puccinia sorghi L Schw, the Causal Agent of Maize Common Rust.</title>
        <authorList>
            <person name="Rochi L."/>
            <person name="Burguener G."/>
            <person name="Darino M."/>
            <person name="Turjanski A."/>
            <person name="Kreff E."/>
            <person name="Dieguez M.J."/>
            <person name="Sacco F."/>
        </authorList>
    </citation>
    <scope>NUCLEOTIDE SEQUENCE [LARGE SCALE GENOMIC DNA]</scope>
    <source>
        <strain evidence="4 5">RO10H11247</strain>
    </source>
</reference>
<dbReference type="EMBL" id="LAVV01011730">
    <property type="protein sequence ID" value="KNZ47413.1"/>
    <property type="molecule type" value="Genomic_DNA"/>
</dbReference>
<keyword evidence="5" id="KW-1185">Reference proteome</keyword>
<accession>A0A0L6UFV1</accession>
<gene>
    <name evidence="4" type="ORF">VP01_640g2</name>
</gene>
<dbReference type="InterPro" id="IPR000330">
    <property type="entry name" value="SNF2_N"/>
</dbReference>
<evidence type="ECO:0000259" key="3">
    <source>
        <dbReference type="Pfam" id="PF00176"/>
    </source>
</evidence>
<protein>
    <recommendedName>
        <fullName evidence="3">SNF2 N-terminal domain-containing protein</fullName>
    </recommendedName>
</protein>
<dbReference type="Gene3D" id="3.40.50.10810">
    <property type="entry name" value="Tandem AAA-ATPase domain"/>
    <property type="match status" value="1"/>
</dbReference>
<dbReference type="Proteomes" id="UP000037035">
    <property type="component" value="Unassembled WGS sequence"/>
</dbReference>
<dbReference type="AlphaFoldDB" id="A0A0L6UFV1"/>
<dbReference type="STRING" id="27349.A0A0L6UFV1"/>
<dbReference type="Pfam" id="PF00176">
    <property type="entry name" value="SNF2-rel_dom"/>
    <property type="match status" value="1"/>
</dbReference>
<evidence type="ECO:0000313" key="5">
    <source>
        <dbReference type="Proteomes" id="UP000037035"/>
    </source>
</evidence>
<dbReference type="OrthoDB" id="2505992at2759"/>
<dbReference type="SUPFAM" id="SSF52540">
    <property type="entry name" value="P-loop containing nucleoside triphosphate hydrolases"/>
    <property type="match status" value="1"/>
</dbReference>
<dbReference type="VEuPathDB" id="FungiDB:VP01_640g2"/>
<evidence type="ECO:0000313" key="4">
    <source>
        <dbReference type="EMBL" id="KNZ47413.1"/>
    </source>
</evidence>
<keyword evidence="1" id="KW-0547">Nucleotide-binding</keyword>
<dbReference type="GO" id="GO:0005524">
    <property type="term" value="F:ATP binding"/>
    <property type="evidence" value="ECO:0007669"/>
    <property type="project" value="InterPro"/>
</dbReference>
<evidence type="ECO:0000256" key="2">
    <source>
        <dbReference type="ARBA" id="ARBA00022840"/>
    </source>
</evidence>
<comment type="caution">
    <text evidence="4">The sequence shown here is derived from an EMBL/GenBank/DDBJ whole genome shotgun (WGS) entry which is preliminary data.</text>
</comment>
<keyword evidence="2" id="KW-0067">ATP-binding</keyword>
<dbReference type="InterPro" id="IPR038718">
    <property type="entry name" value="SNF2-like_sf"/>
</dbReference>
<proteinExistence type="predicted"/>